<feature type="region of interest" description="Disordered" evidence="2">
    <location>
        <begin position="246"/>
        <end position="269"/>
    </location>
</feature>
<dbReference type="OrthoDB" id="2435071at2759"/>
<dbReference type="EMBL" id="JAAAHY010000526">
    <property type="protein sequence ID" value="KAF9962794.1"/>
    <property type="molecule type" value="Genomic_DNA"/>
</dbReference>
<feature type="region of interest" description="Disordered" evidence="2">
    <location>
        <begin position="371"/>
        <end position="392"/>
    </location>
</feature>
<feature type="region of interest" description="Disordered" evidence="2">
    <location>
        <begin position="307"/>
        <end position="343"/>
    </location>
</feature>
<accession>A0A9P6J4T4</accession>
<evidence type="ECO:0000313" key="5">
    <source>
        <dbReference type="Proteomes" id="UP000738359"/>
    </source>
</evidence>
<proteinExistence type="predicted"/>
<comment type="caution">
    <text evidence="4">The sequence shown here is derived from an EMBL/GenBank/DDBJ whole genome shotgun (WGS) entry which is preliminary data.</text>
</comment>
<feature type="compositionally biased region" description="Polar residues" evidence="2">
    <location>
        <begin position="310"/>
        <end position="321"/>
    </location>
</feature>
<evidence type="ECO:0000259" key="3">
    <source>
        <dbReference type="PROSITE" id="PS50157"/>
    </source>
</evidence>
<feature type="region of interest" description="Disordered" evidence="2">
    <location>
        <begin position="150"/>
        <end position="170"/>
    </location>
</feature>
<dbReference type="InterPro" id="IPR036236">
    <property type="entry name" value="Znf_C2H2_sf"/>
</dbReference>
<dbReference type="SUPFAM" id="SSF57667">
    <property type="entry name" value="beta-beta-alpha zinc fingers"/>
    <property type="match status" value="1"/>
</dbReference>
<name>A0A9P6J4T4_MORAP</name>
<feature type="region of interest" description="Disordered" evidence="2">
    <location>
        <begin position="492"/>
        <end position="520"/>
    </location>
</feature>
<protein>
    <recommendedName>
        <fullName evidence="3">C2H2-type domain-containing protein</fullName>
    </recommendedName>
</protein>
<evidence type="ECO:0000313" key="4">
    <source>
        <dbReference type="EMBL" id="KAF9962794.1"/>
    </source>
</evidence>
<sequence length="645" mass="69538">MSAVSDWIQTCDYFYPPLHHQNQEPQQPIYNVDVHAQNKILLTPYQAYHGFPSHNQQLQDTSNSSLLNLMSMDANTGPLSCLSEPSSQVLDVHVWSQLNAQHLNVLDPALVPAVSQPVVSSSLNSINEQQQELLTVLDSWTRLFHPAVSPSLASSSSNAPSPSPSSVYTSFSSLPGTPLPTFSSPPPFLTANASSYPLPPTSEYLNTYKTLSHKFAPRTSSILTRRQSQALALEAALACKDSSAPSAASSPSSAFQTSSPPSSSSSSSSSPLVCQVCKKHYANSSTLRRHLKIHAYANSAARSLSSSRSVTPFSDNASQTALDVETRSTSPQEQHEQQPQQQPHYQESYLMMPLICTGVPTLSFSDDVTSSLPSSSSSISSPSSSSSSSSLTPLIQGYNPCSDPDIKKPECVGCNKAFARRDTVILHIKNQKRKWDLLNALLPTLASTHTAAAGAAGADGAMTTTAMTGPSSLEGLDMEGMHLITKTHKLSLSASNTSGGNGGGGGGGQRRRGGQKHRRTHPYRMVEKLWQSTMQRKGVHLACNANHNHNNNGNAHGGEDHAANKVKVELGDEEGSMDTDLSQAIQDEAADETDDGWPSRDALAQMDSQAKLQWMMKMMVLPPCWKERKVRLFGAFGVLEEKVLQ</sequence>
<feature type="compositionally biased region" description="Basic residues" evidence="2">
    <location>
        <begin position="509"/>
        <end position="520"/>
    </location>
</feature>
<dbReference type="GO" id="GO:0008270">
    <property type="term" value="F:zinc ion binding"/>
    <property type="evidence" value="ECO:0007669"/>
    <property type="project" value="UniProtKB-KW"/>
</dbReference>
<reference evidence="4" key="1">
    <citation type="journal article" date="2020" name="Fungal Divers.">
        <title>Resolving the Mortierellaceae phylogeny through synthesis of multi-gene phylogenetics and phylogenomics.</title>
        <authorList>
            <person name="Vandepol N."/>
            <person name="Liber J."/>
            <person name="Desiro A."/>
            <person name="Na H."/>
            <person name="Kennedy M."/>
            <person name="Barry K."/>
            <person name="Grigoriev I.V."/>
            <person name="Miller A.N."/>
            <person name="O'Donnell K."/>
            <person name="Stajich J.E."/>
            <person name="Bonito G."/>
        </authorList>
    </citation>
    <scope>NUCLEOTIDE SEQUENCE</scope>
    <source>
        <strain evidence="4">CK1249</strain>
    </source>
</reference>
<dbReference type="AlphaFoldDB" id="A0A9P6J4T4"/>
<dbReference type="Gene3D" id="3.30.160.60">
    <property type="entry name" value="Classic Zinc Finger"/>
    <property type="match status" value="1"/>
</dbReference>
<keyword evidence="1" id="KW-0479">Metal-binding</keyword>
<keyword evidence="1" id="KW-0863">Zinc-finger</keyword>
<keyword evidence="5" id="KW-1185">Reference proteome</keyword>
<feature type="compositionally biased region" description="Gly residues" evidence="2">
    <location>
        <begin position="499"/>
        <end position="508"/>
    </location>
</feature>
<dbReference type="Proteomes" id="UP000738359">
    <property type="component" value="Unassembled WGS sequence"/>
</dbReference>
<evidence type="ECO:0000256" key="2">
    <source>
        <dbReference type="SAM" id="MobiDB-lite"/>
    </source>
</evidence>
<dbReference type="PROSITE" id="PS50157">
    <property type="entry name" value="ZINC_FINGER_C2H2_2"/>
    <property type="match status" value="1"/>
</dbReference>
<organism evidence="4 5">
    <name type="scientific">Mortierella alpina</name>
    <name type="common">Oleaginous fungus</name>
    <name type="synonym">Mortierella renispora</name>
    <dbReference type="NCBI Taxonomy" id="64518"/>
    <lineage>
        <taxon>Eukaryota</taxon>
        <taxon>Fungi</taxon>
        <taxon>Fungi incertae sedis</taxon>
        <taxon>Mucoromycota</taxon>
        <taxon>Mortierellomycotina</taxon>
        <taxon>Mortierellomycetes</taxon>
        <taxon>Mortierellales</taxon>
        <taxon>Mortierellaceae</taxon>
        <taxon>Mortierella</taxon>
    </lineage>
</organism>
<gene>
    <name evidence="4" type="ORF">BGZ70_007888</name>
</gene>
<evidence type="ECO:0000256" key="1">
    <source>
        <dbReference type="PROSITE-ProRule" id="PRU00042"/>
    </source>
</evidence>
<dbReference type="InterPro" id="IPR013087">
    <property type="entry name" value="Znf_C2H2_type"/>
</dbReference>
<keyword evidence="1" id="KW-0862">Zinc</keyword>
<feature type="domain" description="C2H2-type" evidence="3">
    <location>
        <begin position="272"/>
        <end position="299"/>
    </location>
</feature>
<dbReference type="PROSITE" id="PS00028">
    <property type="entry name" value="ZINC_FINGER_C2H2_1"/>
    <property type="match status" value="1"/>
</dbReference>